<proteinExistence type="predicted"/>
<gene>
    <name evidence="2" type="ORF">JGU71_26070</name>
</gene>
<dbReference type="EMBL" id="JAEMNV010000011">
    <property type="protein sequence ID" value="MBJ8342363.1"/>
    <property type="molecule type" value="Genomic_DNA"/>
</dbReference>
<keyword evidence="3" id="KW-1185">Reference proteome</keyword>
<evidence type="ECO:0000256" key="1">
    <source>
        <dbReference type="SAM" id="MobiDB-lite"/>
    </source>
</evidence>
<organism evidence="2 3">
    <name type="scientific">Antrihabitans stalagmiti</name>
    <dbReference type="NCBI Taxonomy" id="2799499"/>
    <lineage>
        <taxon>Bacteria</taxon>
        <taxon>Bacillati</taxon>
        <taxon>Actinomycetota</taxon>
        <taxon>Actinomycetes</taxon>
        <taxon>Mycobacteriales</taxon>
        <taxon>Nocardiaceae</taxon>
        <taxon>Antrihabitans</taxon>
    </lineage>
</organism>
<feature type="region of interest" description="Disordered" evidence="1">
    <location>
        <begin position="23"/>
        <end position="67"/>
    </location>
</feature>
<comment type="caution">
    <text evidence="2">The sequence shown here is derived from an EMBL/GenBank/DDBJ whole genome shotgun (WGS) entry which is preliminary data.</text>
</comment>
<reference evidence="2" key="1">
    <citation type="submission" date="2020-12" db="EMBL/GenBank/DDBJ databases">
        <title>Antrihabitans popcorni sp. nov. and Antrihabitans auranticaus sp. nov., isolated from a larva cave.</title>
        <authorList>
            <person name="Lee S.D."/>
            <person name="Kim I.S."/>
        </authorList>
    </citation>
    <scope>NUCLEOTIDE SEQUENCE</scope>
    <source>
        <strain evidence="2">YC3-6</strain>
    </source>
</reference>
<feature type="compositionally biased region" description="Polar residues" evidence="1">
    <location>
        <begin position="24"/>
        <end position="37"/>
    </location>
</feature>
<sequence>MSLFGGRTLRKDSRFEALIMPDFGNNSHSWLDSNARQEVTDEWSHQQGDDDSADAGGPAEQRMPHRS</sequence>
<dbReference type="AlphaFoldDB" id="A0A934U6W5"/>
<name>A0A934U6W5_9NOCA</name>
<protein>
    <submittedName>
        <fullName evidence="2">Uncharacterized protein</fullName>
    </submittedName>
</protein>
<dbReference type="Proteomes" id="UP000655868">
    <property type="component" value="Unassembled WGS sequence"/>
</dbReference>
<accession>A0A934U6W5</accession>
<evidence type="ECO:0000313" key="2">
    <source>
        <dbReference type="EMBL" id="MBJ8342363.1"/>
    </source>
</evidence>
<evidence type="ECO:0000313" key="3">
    <source>
        <dbReference type="Proteomes" id="UP000655868"/>
    </source>
</evidence>
<dbReference type="RefSeq" id="WP_199707807.1">
    <property type="nucleotide sequence ID" value="NZ_JAEMNV010000011.1"/>
</dbReference>
<feature type="compositionally biased region" description="Basic and acidic residues" evidence="1">
    <location>
        <begin position="38"/>
        <end position="48"/>
    </location>
</feature>